<dbReference type="EMBL" id="SMYL01000001">
    <property type="protein sequence ID" value="TDK68314.1"/>
    <property type="molecule type" value="Genomic_DNA"/>
</dbReference>
<dbReference type="OrthoDB" id="8561298at2"/>
<keyword evidence="5" id="KW-1185">Reference proteome</keyword>
<dbReference type="GO" id="GO:0044780">
    <property type="term" value="P:bacterial-type flagellum assembly"/>
    <property type="evidence" value="ECO:0007669"/>
    <property type="project" value="InterPro"/>
</dbReference>
<evidence type="ECO:0000313" key="5">
    <source>
        <dbReference type="Proteomes" id="UP000294829"/>
    </source>
</evidence>
<evidence type="ECO:0000256" key="2">
    <source>
        <dbReference type="ARBA" id="ARBA00007703"/>
    </source>
</evidence>
<keyword evidence="3" id="KW-1005">Bacterial flagellum biogenesis</keyword>
<sequence length="157" mass="17800">MNALLICMQNELTAMTSLVDVLGQEQAALTQAPSLELMEEINAITVTKNQWINNLNQLGKARKQALTRLGLGHVEQNLELYLQDHDQRDCWSKLMAKTKKAKELNRVNGLLITRHLLRNQSTLEVLYQHHQHTNMPTLYGANGQSNPQRSLIRGFGC</sequence>
<comment type="caution">
    <text evidence="4">The sequence shown here is derived from an EMBL/GenBank/DDBJ whole genome shotgun (WGS) entry which is preliminary data.</text>
</comment>
<comment type="function">
    <text evidence="1">Required for the efficient initiation of filament assembly.</text>
</comment>
<dbReference type="SUPFAM" id="SSF140566">
    <property type="entry name" value="FlgN-like"/>
    <property type="match status" value="1"/>
</dbReference>
<keyword evidence="4" id="KW-0969">Cilium</keyword>
<dbReference type="InterPro" id="IPR036679">
    <property type="entry name" value="FlgN-like_sf"/>
</dbReference>
<organism evidence="4 5">
    <name type="scientific">Sapientia aquatica</name>
    <dbReference type="NCBI Taxonomy" id="1549640"/>
    <lineage>
        <taxon>Bacteria</taxon>
        <taxon>Pseudomonadati</taxon>
        <taxon>Pseudomonadota</taxon>
        <taxon>Betaproteobacteria</taxon>
        <taxon>Burkholderiales</taxon>
        <taxon>Oxalobacteraceae</taxon>
        <taxon>Sapientia</taxon>
    </lineage>
</organism>
<keyword evidence="4" id="KW-0282">Flagellum</keyword>
<comment type="similarity">
    <text evidence="2">Belongs to the FlgN family.</text>
</comment>
<evidence type="ECO:0000313" key="4">
    <source>
        <dbReference type="EMBL" id="TDK68314.1"/>
    </source>
</evidence>
<proteinExistence type="inferred from homology"/>
<keyword evidence="4" id="KW-0966">Cell projection</keyword>
<gene>
    <name evidence="4" type="ORF">E2I14_01875</name>
</gene>
<reference evidence="4 5" key="1">
    <citation type="submission" date="2019-03" db="EMBL/GenBank/DDBJ databases">
        <title>Sapientia aquatica gen. nov., sp. nov., isolated from a crater lake.</title>
        <authorList>
            <person name="Felfoldi T."/>
            <person name="Szabo A."/>
            <person name="Toth E."/>
            <person name="Schumann P."/>
            <person name="Keki Z."/>
            <person name="Marialigeti K."/>
            <person name="Mathe I."/>
        </authorList>
    </citation>
    <scope>NUCLEOTIDE SEQUENCE [LARGE SCALE GENOMIC DNA]</scope>
    <source>
        <strain evidence="4 5">SA-152</strain>
    </source>
</reference>
<dbReference type="Proteomes" id="UP000294829">
    <property type="component" value="Unassembled WGS sequence"/>
</dbReference>
<evidence type="ECO:0000256" key="3">
    <source>
        <dbReference type="ARBA" id="ARBA00022795"/>
    </source>
</evidence>
<protein>
    <submittedName>
        <fullName evidence="4">Flagellar protein FlgN</fullName>
    </submittedName>
</protein>
<evidence type="ECO:0000256" key="1">
    <source>
        <dbReference type="ARBA" id="ARBA00002397"/>
    </source>
</evidence>
<dbReference type="InterPro" id="IPR007809">
    <property type="entry name" value="FlgN-like"/>
</dbReference>
<dbReference type="Pfam" id="PF05130">
    <property type="entry name" value="FlgN"/>
    <property type="match status" value="1"/>
</dbReference>
<dbReference type="Gene3D" id="1.20.58.300">
    <property type="entry name" value="FlgN-like"/>
    <property type="match status" value="1"/>
</dbReference>
<dbReference type="RefSeq" id="WP_133324861.1">
    <property type="nucleotide sequence ID" value="NZ_SMYL01000001.1"/>
</dbReference>
<name>A0A4R5W7A5_9BURK</name>
<dbReference type="AlphaFoldDB" id="A0A4R5W7A5"/>
<accession>A0A4R5W7A5</accession>